<evidence type="ECO:0000256" key="7">
    <source>
        <dbReference type="SAM" id="SignalP"/>
    </source>
</evidence>
<keyword evidence="5 6" id="KW-0472">Membrane</keyword>
<protein>
    <submittedName>
        <fullName evidence="8">Putative transmembrane protein 32 protein</fullName>
    </submittedName>
</protein>
<dbReference type="GO" id="GO:0034975">
    <property type="term" value="P:protein folding in endoplasmic reticulum"/>
    <property type="evidence" value="ECO:0007669"/>
    <property type="project" value="TreeGrafter"/>
</dbReference>
<dbReference type="InterPro" id="IPR053279">
    <property type="entry name" value="EMC_subunit"/>
</dbReference>
<dbReference type="PANTHER" id="PTHR28144:SF1">
    <property type="entry name" value="ER MEMBRANE PROTEIN COMPLEX SUBUNIT 5"/>
    <property type="match status" value="1"/>
</dbReference>
<dbReference type="AlphaFoldDB" id="A0A420IPQ8"/>
<keyword evidence="7" id="KW-0732">Signal</keyword>
<name>A0A420IPQ8_9PEZI</name>
<dbReference type="EMBL" id="MCBS01022650">
    <property type="protein sequence ID" value="RKF76549.1"/>
    <property type="molecule type" value="Genomic_DNA"/>
</dbReference>
<feature type="chain" id="PRO_5019218410" evidence="7">
    <location>
        <begin position="23"/>
        <end position="157"/>
    </location>
</feature>
<evidence type="ECO:0000256" key="6">
    <source>
        <dbReference type="SAM" id="Phobius"/>
    </source>
</evidence>
<comment type="similarity">
    <text evidence="2">Belongs to the membrane magnesium transporter (TC 1.A.67) family.</text>
</comment>
<dbReference type="Pfam" id="PF10270">
    <property type="entry name" value="MMgT"/>
    <property type="match status" value="1"/>
</dbReference>
<feature type="signal peptide" evidence="7">
    <location>
        <begin position="1"/>
        <end position="22"/>
    </location>
</feature>
<keyword evidence="4 6" id="KW-1133">Transmembrane helix</keyword>
<dbReference type="PANTHER" id="PTHR28144">
    <property type="entry name" value="ER MEMBRANE PROTEIN COMPLEX SUBUNIT 5"/>
    <property type="match status" value="1"/>
</dbReference>
<organism evidence="8 9">
    <name type="scientific">Golovinomyces cichoracearum</name>
    <dbReference type="NCBI Taxonomy" id="62708"/>
    <lineage>
        <taxon>Eukaryota</taxon>
        <taxon>Fungi</taxon>
        <taxon>Dikarya</taxon>
        <taxon>Ascomycota</taxon>
        <taxon>Pezizomycotina</taxon>
        <taxon>Leotiomycetes</taxon>
        <taxon>Erysiphales</taxon>
        <taxon>Erysiphaceae</taxon>
        <taxon>Golovinomyces</taxon>
    </lineage>
</organism>
<sequence>MTWAAKFCVSVGLLFLAHACYSAHEYSILHSVSTASINQISRDASAASNLSSLPNDISVETIIAIIITCLGLVLNTPELKPIQWRVWAGKIERESDQCFVNSGGLLAKDTFGNPFKALENRPGFVDIRKQRREFLEWSKKTEAELETSEKKLFEQDK</sequence>
<gene>
    <name evidence="8" type="ORF">GcM1_226051</name>
</gene>
<feature type="transmembrane region" description="Helical" evidence="6">
    <location>
        <begin position="57"/>
        <end position="75"/>
    </location>
</feature>
<dbReference type="InterPro" id="IPR018937">
    <property type="entry name" value="MMgT"/>
</dbReference>
<dbReference type="GO" id="GO:0072546">
    <property type="term" value="C:EMC complex"/>
    <property type="evidence" value="ECO:0007669"/>
    <property type="project" value="TreeGrafter"/>
</dbReference>
<evidence type="ECO:0000256" key="3">
    <source>
        <dbReference type="ARBA" id="ARBA00022692"/>
    </source>
</evidence>
<evidence type="ECO:0000256" key="5">
    <source>
        <dbReference type="ARBA" id="ARBA00023136"/>
    </source>
</evidence>
<comment type="subcellular location">
    <subcellularLocation>
        <location evidence="1">Endomembrane system</location>
        <topology evidence="1">Multi-pass membrane protein</topology>
    </subcellularLocation>
</comment>
<proteinExistence type="inferred from homology"/>
<keyword evidence="3 6" id="KW-0812">Transmembrane</keyword>
<comment type="caution">
    <text evidence="8">The sequence shown here is derived from an EMBL/GenBank/DDBJ whole genome shotgun (WGS) entry which is preliminary data.</text>
</comment>
<dbReference type="Proteomes" id="UP000285326">
    <property type="component" value="Unassembled WGS sequence"/>
</dbReference>
<evidence type="ECO:0000313" key="8">
    <source>
        <dbReference type="EMBL" id="RKF76549.1"/>
    </source>
</evidence>
<evidence type="ECO:0000256" key="4">
    <source>
        <dbReference type="ARBA" id="ARBA00022989"/>
    </source>
</evidence>
<evidence type="ECO:0000256" key="2">
    <source>
        <dbReference type="ARBA" id="ARBA00006109"/>
    </source>
</evidence>
<evidence type="ECO:0000256" key="1">
    <source>
        <dbReference type="ARBA" id="ARBA00004127"/>
    </source>
</evidence>
<reference evidence="8 9" key="1">
    <citation type="journal article" date="2018" name="BMC Genomics">
        <title>Comparative genome analyses reveal sequence features reflecting distinct modes of host-adaptation between dicot and monocot powdery mildew.</title>
        <authorList>
            <person name="Wu Y."/>
            <person name="Ma X."/>
            <person name="Pan Z."/>
            <person name="Kale S.D."/>
            <person name="Song Y."/>
            <person name="King H."/>
            <person name="Zhang Q."/>
            <person name="Presley C."/>
            <person name="Deng X."/>
            <person name="Wei C.I."/>
            <person name="Xiao S."/>
        </authorList>
    </citation>
    <scope>NUCLEOTIDE SEQUENCE [LARGE SCALE GENOMIC DNA]</scope>
    <source>
        <strain evidence="8">UMSG1</strain>
    </source>
</reference>
<accession>A0A420IPQ8</accession>
<evidence type="ECO:0000313" key="9">
    <source>
        <dbReference type="Proteomes" id="UP000285326"/>
    </source>
</evidence>